<feature type="compositionally biased region" description="Polar residues" evidence="3">
    <location>
        <begin position="126"/>
        <end position="139"/>
    </location>
</feature>
<dbReference type="SUPFAM" id="SSF47370">
    <property type="entry name" value="Bromodomain"/>
    <property type="match status" value="2"/>
</dbReference>
<feature type="compositionally biased region" description="Basic and acidic residues" evidence="3">
    <location>
        <begin position="841"/>
        <end position="893"/>
    </location>
</feature>
<feature type="compositionally biased region" description="Basic residues" evidence="3">
    <location>
        <begin position="429"/>
        <end position="442"/>
    </location>
</feature>
<dbReference type="Gene3D" id="1.20.920.10">
    <property type="entry name" value="Bromodomain-like"/>
    <property type="match status" value="2"/>
</dbReference>
<dbReference type="PROSITE" id="PS00633">
    <property type="entry name" value="BROMODOMAIN_1"/>
    <property type="match status" value="1"/>
</dbReference>
<feature type="region of interest" description="Disordered" evidence="3">
    <location>
        <begin position="159"/>
        <end position="223"/>
    </location>
</feature>
<feature type="compositionally biased region" description="Basic and acidic residues" evidence="3">
    <location>
        <begin position="573"/>
        <end position="592"/>
    </location>
</feature>
<feature type="domain" description="Bromo" evidence="4">
    <location>
        <begin position="30"/>
        <end position="102"/>
    </location>
</feature>
<feature type="compositionally biased region" description="Low complexity" evidence="3">
    <location>
        <begin position="770"/>
        <end position="789"/>
    </location>
</feature>
<dbReference type="GO" id="GO:0000785">
    <property type="term" value="C:chromatin"/>
    <property type="evidence" value="ECO:0007669"/>
    <property type="project" value="TreeGrafter"/>
</dbReference>
<dbReference type="InterPro" id="IPR036427">
    <property type="entry name" value="Bromodomain-like_sf"/>
</dbReference>
<feature type="region of interest" description="Disordered" evidence="3">
    <location>
        <begin position="554"/>
        <end position="678"/>
    </location>
</feature>
<dbReference type="InterPro" id="IPR050935">
    <property type="entry name" value="Bromo_chromatin_reader"/>
</dbReference>
<reference evidence="6" key="1">
    <citation type="submission" date="2019-11" db="UniProtKB">
        <authorList>
            <consortium name="WormBaseParasite"/>
        </authorList>
    </citation>
    <scope>IDENTIFICATION</scope>
</reference>
<sequence>MDAIGVKSRAAKVNTNQLDFIKRHVISVIAKDKLAWPFLKPVDHQKLNLPDYPKIVKHPMDLGTIKQRLNLKFYRRASECLDDLFTMFRNCYIFNKPGDDVVAMAMKLERVARDKLQNMPFPEVELSSQKPNTSQVPPTSNISSDSNLSMSIVNNVEDLNGSSLVPPSTPSGVALSSHPGPLTSTLNKKLPKRKPEPPSLDDISSTPHSTDDSRERRLAKKTKVEERVVGKRVRLCESLKQCSNLLKDISSARYRHLNQLFLHPVDVEGLGLSDYHDIITHPMDLSTVRSKLDSGIYQNKNEFAADLRLMFNNCYKYNGETSDVASVGRTLQGIFEEQFAKILDDDGDGSVDSRSCDALIQTVLKDHQRIVAQYNKFGEELQKISSSINTILSILNHPADQTPIKLPKKGQFSVHNSGALSGYDDHVNRKTSKASQKAKRKMPNASYQNAVPAQVSGGIPGIQNAMPVATYGVDEGFVSDANVRPMTYDEKRQLSLDINKLPGEKLGRVVQIIQQREPSHRDCNPDEIEIDFETLQHSTLRELERYVKSVLQKTKSASRKYAKKSNSSAPSAKSREESMKRKEEELQNRLRQIDGMQLNAGGGCYPTQHGRKNQPSNRLSASSSSSDSDSSTESSGSESSDSKADSNDGQVNFEKPVASVSASGAGYSGVGGSHFSSQLEPRQLQPFCSTAAPSTVNFAPAAPPPHAPLKPISSESAPGVHTRRPLSPPTQQAPPANDESSDSEPDEIDRLPQPAWACGKQQQLQVPHQPSEAVPSSSSSTAFLPQSASQLGLPAVASTTSMMDPLETGGGEAQKEFLDKNAAALQIVREAKRQSQWTSKMAEERAAREREEAQQRQREQDQAKENERRKESEARRVEDERRRNIELRKSDDRLKRAAIPSVPERINAHELLAEFESTIDPIYIDASFGIRQLQ</sequence>
<accession>A0A5K3EJH4</accession>
<evidence type="ECO:0000256" key="1">
    <source>
        <dbReference type="ARBA" id="ARBA00023117"/>
    </source>
</evidence>
<feature type="compositionally biased region" description="Low complexity" evidence="3">
    <location>
        <begin position="620"/>
        <end position="639"/>
    </location>
</feature>
<evidence type="ECO:0000256" key="2">
    <source>
        <dbReference type="PROSITE-ProRule" id="PRU00035"/>
    </source>
</evidence>
<dbReference type="GO" id="GO:0005634">
    <property type="term" value="C:nucleus"/>
    <property type="evidence" value="ECO:0007669"/>
    <property type="project" value="TreeGrafter"/>
</dbReference>
<evidence type="ECO:0000256" key="3">
    <source>
        <dbReference type="SAM" id="MobiDB-lite"/>
    </source>
</evidence>
<dbReference type="PANTHER" id="PTHR22880">
    <property type="entry name" value="FALZ-RELATED BROMODOMAIN-CONTAINING PROTEINS"/>
    <property type="match status" value="1"/>
</dbReference>
<feature type="domain" description="NET" evidence="5">
    <location>
        <begin position="476"/>
        <end position="558"/>
    </location>
</feature>
<dbReference type="AlphaFoldDB" id="A0A5K3EJH4"/>
<dbReference type="Pfam" id="PF00439">
    <property type="entry name" value="Bromodomain"/>
    <property type="match status" value="2"/>
</dbReference>
<dbReference type="PROSITE" id="PS51525">
    <property type="entry name" value="NET"/>
    <property type="match status" value="1"/>
</dbReference>
<keyword evidence="1 2" id="KW-0103">Bromodomain</keyword>
<feature type="domain" description="Bromo" evidence="4">
    <location>
        <begin position="253"/>
        <end position="325"/>
    </location>
</feature>
<dbReference type="InterPro" id="IPR018359">
    <property type="entry name" value="Bromodomain_CS"/>
</dbReference>
<dbReference type="PRINTS" id="PR00503">
    <property type="entry name" value="BROMODOMAIN"/>
</dbReference>
<evidence type="ECO:0000259" key="5">
    <source>
        <dbReference type="PROSITE" id="PS51525"/>
    </source>
</evidence>
<dbReference type="FunFam" id="1.20.1270.220:FF:000001">
    <property type="entry name" value="bromodomain-containing protein 2 isoform X1"/>
    <property type="match status" value="1"/>
</dbReference>
<evidence type="ECO:0000259" key="4">
    <source>
        <dbReference type="PROSITE" id="PS50014"/>
    </source>
</evidence>
<dbReference type="SMART" id="SM00297">
    <property type="entry name" value="BROMO"/>
    <property type="match status" value="2"/>
</dbReference>
<evidence type="ECO:0000313" key="6">
    <source>
        <dbReference type="WBParaSite" id="MCU_000728-RB"/>
    </source>
</evidence>
<feature type="compositionally biased region" description="Basic and acidic residues" evidence="3">
    <location>
        <begin position="209"/>
        <end position="223"/>
    </location>
</feature>
<protein>
    <submittedName>
        <fullName evidence="6">Bromodomain-containing protein 2</fullName>
    </submittedName>
</protein>
<organism evidence="6">
    <name type="scientific">Mesocestoides corti</name>
    <name type="common">Flatworm</name>
    <dbReference type="NCBI Taxonomy" id="53468"/>
    <lineage>
        <taxon>Eukaryota</taxon>
        <taxon>Metazoa</taxon>
        <taxon>Spiralia</taxon>
        <taxon>Lophotrochozoa</taxon>
        <taxon>Platyhelminthes</taxon>
        <taxon>Cestoda</taxon>
        <taxon>Eucestoda</taxon>
        <taxon>Cyclophyllidea</taxon>
        <taxon>Mesocestoididae</taxon>
        <taxon>Mesocestoides</taxon>
    </lineage>
</organism>
<name>A0A5K3EJH4_MESCO</name>
<dbReference type="InterPro" id="IPR027353">
    <property type="entry name" value="NET_dom"/>
</dbReference>
<feature type="region of interest" description="Disordered" evidence="3">
    <location>
        <begin position="119"/>
        <end position="147"/>
    </location>
</feature>
<dbReference type="InterPro" id="IPR038336">
    <property type="entry name" value="NET_sf"/>
</dbReference>
<feature type="region of interest" description="Disordered" evidence="3">
    <location>
        <begin position="418"/>
        <end position="445"/>
    </location>
</feature>
<dbReference type="Gene3D" id="1.20.1270.220">
    <property type="match status" value="1"/>
</dbReference>
<dbReference type="PANTHER" id="PTHR22880:SF225">
    <property type="entry name" value="BROMODOMAIN-CONTAINING PROTEIN BET-1-RELATED"/>
    <property type="match status" value="1"/>
</dbReference>
<proteinExistence type="predicted"/>
<dbReference type="WBParaSite" id="MCU_000728-RB">
    <property type="protein sequence ID" value="MCU_000728-RB"/>
    <property type="gene ID" value="MCU_000728"/>
</dbReference>
<dbReference type="GO" id="GO:0006338">
    <property type="term" value="P:chromatin remodeling"/>
    <property type="evidence" value="ECO:0007669"/>
    <property type="project" value="TreeGrafter"/>
</dbReference>
<feature type="region of interest" description="Disordered" evidence="3">
    <location>
        <begin position="830"/>
        <end position="893"/>
    </location>
</feature>
<dbReference type="PROSITE" id="PS50014">
    <property type="entry name" value="BROMODOMAIN_2"/>
    <property type="match status" value="2"/>
</dbReference>
<dbReference type="GO" id="GO:0006355">
    <property type="term" value="P:regulation of DNA-templated transcription"/>
    <property type="evidence" value="ECO:0007669"/>
    <property type="project" value="TreeGrafter"/>
</dbReference>
<feature type="region of interest" description="Disordered" evidence="3">
    <location>
        <begin position="693"/>
        <end position="817"/>
    </location>
</feature>
<dbReference type="Pfam" id="PF17035">
    <property type="entry name" value="BET"/>
    <property type="match status" value="1"/>
</dbReference>
<dbReference type="InterPro" id="IPR001487">
    <property type="entry name" value="Bromodomain"/>
</dbReference>